<keyword evidence="6" id="KW-1185">Reference proteome</keyword>
<dbReference type="EMBL" id="SGPL01000081">
    <property type="protein sequence ID" value="THH18260.1"/>
    <property type="molecule type" value="Genomic_DNA"/>
</dbReference>
<dbReference type="OrthoDB" id="1720422at2759"/>
<dbReference type="Gene3D" id="3.20.20.100">
    <property type="entry name" value="NADP-dependent oxidoreductase domain"/>
    <property type="match status" value="1"/>
</dbReference>
<evidence type="ECO:0000256" key="2">
    <source>
        <dbReference type="ARBA" id="ARBA00022857"/>
    </source>
</evidence>
<evidence type="ECO:0000313" key="5">
    <source>
        <dbReference type="EMBL" id="THH18260.1"/>
    </source>
</evidence>
<dbReference type="Pfam" id="PF00248">
    <property type="entry name" value="Aldo_ket_red"/>
    <property type="match status" value="1"/>
</dbReference>
<organism evidence="5 6">
    <name type="scientific">Bondarzewia mesenterica</name>
    <dbReference type="NCBI Taxonomy" id="1095465"/>
    <lineage>
        <taxon>Eukaryota</taxon>
        <taxon>Fungi</taxon>
        <taxon>Dikarya</taxon>
        <taxon>Basidiomycota</taxon>
        <taxon>Agaricomycotina</taxon>
        <taxon>Agaricomycetes</taxon>
        <taxon>Russulales</taxon>
        <taxon>Bondarzewiaceae</taxon>
        <taxon>Bondarzewia</taxon>
    </lineage>
</organism>
<dbReference type="GO" id="GO:0016491">
    <property type="term" value="F:oxidoreductase activity"/>
    <property type="evidence" value="ECO:0007669"/>
    <property type="project" value="UniProtKB-KW"/>
</dbReference>
<reference evidence="5 6" key="1">
    <citation type="submission" date="2019-02" db="EMBL/GenBank/DDBJ databases">
        <title>Genome sequencing of the rare red list fungi Bondarzewia mesenterica.</title>
        <authorList>
            <person name="Buettner E."/>
            <person name="Kellner H."/>
        </authorList>
    </citation>
    <scope>NUCLEOTIDE SEQUENCE [LARGE SCALE GENOMIC DNA]</scope>
    <source>
        <strain evidence="5 6">DSM 108281</strain>
    </source>
</reference>
<feature type="domain" description="NADP-dependent oxidoreductase" evidence="4">
    <location>
        <begin position="58"/>
        <end position="381"/>
    </location>
</feature>
<dbReference type="InterPro" id="IPR023210">
    <property type="entry name" value="NADP_OxRdtase_dom"/>
</dbReference>
<dbReference type="InterPro" id="IPR036812">
    <property type="entry name" value="NAD(P)_OxRdtase_dom_sf"/>
</dbReference>
<dbReference type="InterPro" id="IPR005399">
    <property type="entry name" value="K_chnl_volt-dep_bsu_KCNAB-rel"/>
</dbReference>
<evidence type="ECO:0000259" key="4">
    <source>
        <dbReference type="Pfam" id="PF00248"/>
    </source>
</evidence>
<keyword evidence="2" id="KW-0521">NADP</keyword>
<dbReference type="PANTHER" id="PTHR43150">
    <property type="entry name" value="HYPERKINETIC, ISOFORM M"/>
    <property type="match status" value="1"/>
</dbReference>
<dbReference type="Proteomes" id="UP000310158">
    <property type="component" value="Unassembled WGS sequence"/>
</dbReference>
<keyword evidence="3" id="KW-0560">Oxidoreductase</keyword>
<dbReference type="SUPFAM" id="SSF51430">
    <property type="entry name" value="NAD(P)-linked oxidoreductase"/>
    <property type="match status" value="1"/>
</dbReference>
<name>A0A4S4M619_9AGAM</name>
<dbReference type="AlphaFoldDB" id="A0A4S4M619"/>
<protein>
    <recommendedName>
        <fullName evidence="4">NADP-dependent oxidoreductase domain-containing protein</fullName>
    </recommendedName>
</protein>
<comment type="similarity">
    <text evidence="1">Belongs to the shaker potassium channel beta subunit family.</text>
</comment>
<sequence length="950" mass="106925">MQVRPNTTFVFPLPHSFSISARDRTPAMSETVKLEFQPKNMPFRRLGSSGLRVPVFALGGWLTIGGTVVGDPVKEIIRTAFENGINMFDEAENYSDGKSELELGRVIKELGFRRTDLVITTKLFWGTRRGHNDMGLSRKHVIEGARESLRRLQLDYVDVIFAHRPDPTTPIEETVRAFHWVIEQGLAFYWGTSQWSAREIEEAHRMDIHSFECCLFSRTQHKYADVAEKYGLHAPVAEHLFDRERAEGEFDPLYKKYNLGTTVFSGLAGGILTGKYNDGFPEGSRYDPNSDDPYIKSRVEFLQSEEGRKEIAAVRELTKLAETELGCKVSHLALAWIAKNPNTSSVILGATSPEQVLDNLKAIEVIPKLTPEILDKIEAIVKNKPTTPVTASIFFASIWLPANSSPAMLSISSERDALFRAAQLERALARQSVDDDIAHSPPHLIHALRSRRNEFAPISQLPVEIMTAVFKELTECIYGKTGYSGQDRIFGYDPGWIVVLQVCLLWRNIALAFPALWTNIVFTKGRLTEVMLQRAKNMPLNLLLGITGSKLDDRVLANVSLVLPYISRARMLSFYGQPVHLLAEAGMQLPSTLKKLHLHLDAGSPPVMFSPSFLPESMPNLQVLSVQGVGLPLSTTTFPNLTVIELRQLHPDSKLDITQLMSLLGPVRRLHSLKLSEALKKTFGGFVPCEFVRPPIDLRRLVYFSADESAVDSDDLLYALAIPPERNIYVEYDSERTVDYVLSPAFGAASYSSDGSLRKPILRLVVIFDMDGLAINGSYNTGDFPNNIPEVAFQLRLSISGRRVWNYTFPKFIQNLIRSRHLEDVTSLWLHFSASDRHVETAILSQFVQLPKVRELHLCDLVDDRTLLQMLRPSPRNNRVVLPDLYFLNIEERYRAFLKDTYTGTGIADCLLARQAVEGVTHLSELRIAGQRVPSKCLSNLESLRKWTPP</sequence>
<comment type="caution">
    <text evidence="5">The sequence shown here is derived from an EMBL/GenBank/DDBJ whole genome shotgun (WGS) entry which is preliminary data.</text>
</comment>
<evidence type="ECO:0000256" key="1">
    <source>
        <dbReference type="ARBA" id="ARBA00006515"/>
    </source>
</evidence>
<proteinExistence type="inferred from homology"/>
<accession>A0A4S4M619</accession>
<gene>
    <name evidence="5" type="ORF">EW146_g2679</name>
</gene>
<evidence type="ECO:0000256" key="3">
    <source>
        <dbReference type="ARBA" id="ARBA00023002"/>
    </source>
</evidence>
<evidence type="ECO:0000313" key="6">
    <source>
        <dbReference type="Proteomes" id="UP000310158"/>
    </source>
</evidence>
<dbReference type="PANTHER" id="PTHR43150:SF2">
    <property type="entry name" value="HYPERKINETIC, ISOFORM M"/>
    <property type="match status" value="1"/>
</dbReference>